<reference evidence="3" key="2">
    <citation type="submission" date="2021-09" db="EMBL/GenBank/DDBJ databases">
        <authorList>
            <person name="Gilroy R."/>
        </authorList>
    </citation>
    <scope>NUCLEOTIDE SEQUENCE</scope>
    <source>
        <strain evidence="3">6019</strain>
    </source>
</reference>
<dbReference type="Gene3D" id="3.40.50.1820">
    <property type="entry name" value="alpha/beta hydrolase"/>
    <property type="match status" value="1"/>
</dbReference>
<evidence type="ECO:0000259" key="2">
    <source>
        <dbReference type="Pfam" id="PF07859"/>
    </source>
</evidence>
<gene>
    <name evidence="3" type="ORF">K8V35_08655</name>
</gene>
<dbReference type="GO" id="GO:0016787">
    <property type="term" value="F:hydrolase activity"/>
    <property type="evidence" value="ECO:0007669"/>
    <property type="project" value="UniProtKB-KW"/>
</dbReference>
<dbReference type="SUPFAM" id="SSF53474">
    <property type="entry name" value="alpha/beta-Hydrolases"/>
    <property type="match status" value="1"/>
</dbReference>
<dbReference type="InterPro" id="IPR029058">
    <property type="entry name" value="AB_hydrolase_fold"/>
</dbReference>
<dbReference type="InterPro" id="IPR050300">
    <property type="entry name" value="GDXG_lipolytic_enzyme"/>
</dbReference>
<evidence type="ECO:0000313" key="4">
    <source>
        <dbReference type="Proteomes" id="UP000763505"/>
    </source>
</evidence>
<accession>A0A921DZ80</accession>
<reference evidence="3" key="1">
    <citation type="journal article" date="2021" name="PeerJ">
        <title>Extensive microbial diversity within the chicken gut microbiome revealed by metagenomics and culture.</title>
        <authorList>
            <person name="Gilroy R."/>
            <person name="Ravi A."/>
            <person name="Getino M."/>
            <person name="Pursley I."/>
            <person name="Horton D.L."/>
            <person name="Alikhan N.F."/>
            <person name="Baker D."/>
            <person name="Gharbi K."/>
            <person name="Hall N."/>
            <person name="Watson M."/>
            <person name="Adriaenssens E.M."/>
            <person name="Foster-Nyarko E."/>
            <person name="Jarju S."/>
            <person name="Secka A."/>
            <person name="Antonio M."/>
            <person name="Oren A."/>
            <person name="Chaudhuri R.R."/>
            <person name="La Ragione R."/>
            <person name="Hildebrand F."/>
            <person name="Pallen M.J."/>
        </authorList>
    </citation>
    <scope>NUCLEOTIDE SEQUENCE</scope>
    <source>
        <strain evidence="3">6019</strain>
    </source>
</reference>
<dbReference type="Proteomes" id="UP000763505">
    <property type="component" value="Unassembled WGS sequence"/>
</dbReference>
<dbReference type="AlphaFoldDB" id="A0A921DZ80"/>
<organism evidence="3 4">
    <name type="scientific">Aliicoccus persicus</name>
    <dbReference type="NCBI Taxonomy" id="930138"/>
    <lineage>
        <taxon>Bacteria</taxon>
        <taxon>Bacillati</taxon>
        <taxon>Bacillota</taxon>
        <taxon>Bacilli</taxon>
        <taxon>Bacillales</taxon>
        <taxon>Staphylococcaceae</taxon>
        <taxon>Aliicoccus</taxon>
    </lineage>
</organism>
<keyword evidence="1 3" id="KW-0378">Hydrolase</keyword>
<dbReference type="PANTHER" id="PTHR48081:SF8">
    <property type="entry name" value="ALPHA_BETA HYDROLASE FOLD-3 DOMAIN-CONTAINING PROTEIN-RELATED"/>
    <property type="match status" value="1"/>
</dbReference>
<evidence type="ECO:0000256" key="1">
    <source>
        <dbReference type="ARBA" id="ARBA00022801"/>
    </source>
</evidence>
<feature type="domain" description="Alpha/beta hydrolase fold-3" evidence="2">
    <location>
        <begin position="56"/>
        <end position="262"/>
    </location>
</feature>
<proteinExistence type="predicted"/>
<name>A0A921DZ80_9STAP</name>
<dbReference type="EMBL" id="DYYI01000094">
    <property type="protein sequence ID" value="HJE20408.1"/>
    <property type="molecule type" value="Genomic_DNA"/>
</dbReference>
<dbReference type="Pfam" id="PF07859">
    <property type="entry name" value="Abhydrolase_3"/>
    <property type="match status" value="1"/>
</dbReference>
<comment type="caution">
    <text evidence="3">The sequence shown here is derived from an EMBL/GenBank/DDBJ whole genome shotgun (WGS) entry which is preliminary data.</text>
</comment>
<sequence>MDEVEQAREAFKLSRKSFKELSVDNVATVDRLISIDNLTVPLRIYTPKGHGPFPILIYFHDGGFVLGDLDSSDNLCRYLSKNSSRIVVSVDYRLAPENPYPAALEDALGAVRWVNDFASELNGNNKNLALVGSSAGGNLAAQATIYFRNSEEVCIDSQWLFYPWLNFETSSDSHRSHGKGYNLTTEELKWFTKNYLPSNIDLNSPEISPLHHKKLNDLPYTIILVAQLDPLKDDGTMYAKALVDAGNEVDYKCCKNLPHSFLSMAGEIHEAREVLDDLVYKLKKRN</sequence>
<evidence type="ECO:0000313" key="3">
    <source>
        <dbReference type="EMBL" id="HJE20408.1"/>
    </source>
</evidence>
<dbReference type="PANTHER" id="PTHR48081">
    <property type="entry name" value="AB HYDROLASE SUPERFAMILY PROTEIN C4A8.06C"/>
    <property type="match status" value="1"/>
</dbReference>
<dbReference type="InterPro" id="IPR013094">
    <property type="entry name" value="AB_hydrolase_3"/>
</dbReference>
<protein>
    <submittedName>
        <fullName evidence="3">Alpha/beta hydrolase</fullName>
    </submittedName>
</protein>